<evidence type="ECO:0000256" key="7">
    <source>
        <dbReference type="ARBA" id="ARBA00023177"/>
    </source>
</evidence>
<evidence type="ECO:0000256" key="6">
    <source>
        <dbReference type="ARBA" id="ARBA00023136"/>
    </source>
</evidence>
<dbReference type="PANTHER" id="PTHR11730:SF6">
    <property type="entry name" value="AMMONIUM TRANSPORTER"/>
    <property type="match status" value="1"/>
</dbReference>
<name>A0A154PE94_DUFNO</name>
<protein>
    <submittedName>
        <fullName evidence="11">Ammonium transporter 1 member 3</fullName>
    </submittedName>
</protein>
<proteinExistence type="inferred from homology"/>
<feature type="domain" description="Ammonium transporter AmtB-like" evidence="10">
    <location>
        <begin position="41"/>
        <end position="413"/>
    </location>
</feature>
<evidence type="ECO:0000313" key="11">
    <source>
        <dbReference type="EMBL" id="KZC09598.1"/>
    </source>
</evidence>
<evidence type="ECO:0000259" key="10">
    <source>
        <dbReference type="Pfam" id="PF00909"/>
    </source>
</evidence>
<evidence type="ECO:0000256" key="1">
    <source>
        <dbReference type="ARBA" id="ARBA00004141"/>
    </source>
</evidence>
<evidence type="ECO:0000313" key="12">
    <source>
        <dbReference type="Proteomes" id="UP000076502"/>
    </source>
</evidence>
<sequence>MVNSHVDEFEYSYYDYGRSMQHYNGTLSFHVHSWPDLTRVVLVILLRIGFVMIHVGSVPVNNVNLILLQNIVDVCWVTLTYSLIGYLIAFNGDTNGVIGGGVWVGNAAVDKDDVLIGWSAVVIAAAICTCGIVGRTHTVGYLVTGFLLAALLQPFLIHWVWSPKGWMRTNLLNEEDVRFRDYAGSTIVHLVGGLSGLIGCMTLGRRILRLSALDDASIAAGTSGTVYAGELMVFIGLQSLSIPNDTFRIRSKDHGHVYLNNLLAASSCSVFVVAFHFMVSGEEFNHWTVMRCVQALAAGLSIVAAGTDFYSPQIAIVLGFIGSIVFFLVSKLIFQSALEDYCNIVATHVACAFVGSFLAPLFDIDTEATLTANVYQFFWQLICLITIITMVSIVMYISFTLLERFGLLRNRSEHLNHMRANVAMEALDVPRGNFFRRLFHTDDDPVYIQPGSTSDSARRPSVGTHAMKYQAEDAAIEKGRVVEPRPRT</sequence>
<feature type="transmembrane region" description="Helical" evidence="9">
    <location>
        <begin position="257"/>
        <end position="277"/>
    </location>
</feature>
<evidence type="ECO:0000256" key="5">
    <source>
        <dbReference type="ARBA" id="ARBA00022989"/>
    </source>
</evidence>
<dbReference type="Pfam" id="PF00909">
    <property type="entry name" value="Ammonium_transp"/>
    <property type="match status" value="1"/>
</dbReference>
<feature type="transmembrane region" description="Helical" evidence="9">
    <location>
        <begin position="313"/>
        <end position="334"/>
    </location>
</feature>
<reference evidence="11 12" key="1">
    <citation type="submission" date="2015-07" db="EMBL/GenBank/DDBJ databases">
        <title>The genome of Dufourea novaeangliae.</title>
        <authorList>
            <person name="Pan H."/>
            <person name="Kapheim K."/>
        </authorList>
    </citation>
    <scope>NUCLEOTIDE SEQUENCE [LARGE SCALE GENOMIC DNA]</scope>
    <source>
        <strain evidence="11">0120121106</strain>
        <tissue evidence="11">Whole body</tissue>
    </source>
</reference>
<evidence type="ECO:0000256" key="9">
    <source>
        <dbReference type="SAM" id="Phobius"/>
    </source>
</evidence>
<evidence type="ECO:0000256" key="8">
    <source>
        <dbReference type="SAM" id="MobiDB-lite"/>
    </source>
</evidence>
<dbReference type="Proteomes" id="UP000076502">
    <property type="component" value="Unassembled WGS sequence"/>
</dbReference>
<feature type="compositionally biased region" description="Basic and acidic residues" evidence="8">
    <location>
        <begin position="475"/>
        <end position="488"/>
    </location>
</feature>
<keyword evidence="6 9" id="KW-0472">Membrane</keyword>
<organism evidence="11 12">
    <name type="scientific">Dufourea novaeangliae</name>
    <name type="common">Sweat bee</name>
    <dbReference type="NCBI Taxonomy" id="178035"/>
    <lineage>
        <taxon>Eukaryota</taxon>
        <taxon>Metazoa</taxon>
        <taxon>Ecdysozoa</taxon>
        <taxon>Arthropoda</taxon>
        <taxon>Hexapoda</taxon>
        <taxon>Insecta</taxon>
        <taxon>Pterygota</taxon>
        <taxon>Neoptera</taxon>
        <taxon>Endopterygota</taxon>
        <taxon>Hymenoptera</taxon>
        <taxon>Apocrita</taxon>
        <taxon>Aculeata</taxon>
        <taxon>Apoidea</taxon>
        <taxon>Anthophila</taxon>
        <taxon>Halictidae</taxon>
        <taxon>Rophitinae</taxon>
        <taxon>Dufourea</taxon>
    </lineage>
</organism>
<dbReference type="PANTHER" id="PTHR11730">
    <property type="entry name" value="AMMONIUM TRANSPORTER"/>
    <property type="match status" value="1"/>
</dbReference>
<comment type="similarity">
    <text evidence="2">Belongs to the ammonia transporter channel (TC 1.A.11.2) family.</text>
</comment>
<keyword evidence="12" id="KW-1185">Reference proteome</keyword>
<gene>
    <name evidence="11" type="ORF">WN55_00270</name>
</gene>
<dbReference type="OMA" id="LEDYCNV"/>
<dbReference type="STRING" id="178035.A0A154PE94"/>
<feature type="transmembrane region" description="Helical" evidence="9">
    <location>
        <begin position="182"/>
        <end position="204"/>
    </location>
</feature>
<keyword evidence="7" id="KW-0924">Ammonia transport</keyword>
<dbReference type="InterPro" id="IPR029020">
    <property type="entry name" value="Ammonium/urea_transptr"/>
</dbReference>
<dbReference type="GO" id="GO:0008519">
    <property type="term" value="F:ammonium channel activity"/>
    <property type="evidence" value="ECO:0007669"/>
    <property type="project" value="InterPro"/>
</dbReference>
<evidence type="ECO:0000256" key="4">
    <source>
        <dbReference type="ARBA" id="ARBA00022692"/>
    </source>
</evidence>
<feature type="transmembrane region" description="Helical" evidence="9">
    <location>
        <begin position="341"/>
        <end position="362"/>
    </location>
</feature>
<feature type="transmembrane region" description="Helical" evidence="9">
    <location>
        <begin position="141"/>
        <end position="162"/>
    </location>
</feature>
<keyword evidence="3" id="KW-0813">Transport</keyword>
<feature type="region of interest" description="Disordered" evidence="8">
    <location>
        <begin position="449"/>
        <end position="488"/>
    </location>
</feature>
<dbReference type="Gene3D" id="1.10.3430.10">
    <property type="entry name" value="Ammonium transporter AmtB like domains"/>
    <property type="match status" value="1"/>
</dbReference>
<dbReference type="GO" id="GO:0005886">
    <property type="term" value="C:plasma membrane"/>
    <property type="evidence" value="ECO:0007669"/>
    <property type="project" value="TreeGrafter"/>
</dbReference>
<feature type="transmembrane region" description="Helical" evidence="9">
    <location>
        <begin position="37"/>
        <end position="55"/>
    </location>
</feature>
<evidence type="ECO:0000256" key="2">
    <source>
        <dbReference type="ARBA" id="ARBA00005887"/>
    </source>
</evidence>
<keyword evidence="4 9" id="KW-0812">Transmembrane</keyword>
<accession>A0A154PE94</accession>
<keyword evidence="5 9" id="KW-1133">Transmembrane helix</keyword>
<dbReference type="GO" id="GO:0097272">
    <property type="term" value="P:ammonium homeostasis"/>
    <property type="evidence" value="ECO:0007669"/>
    <property type="project" value="TreeGrafter"/>
</dbReference>
<comment type="subcellular location">
    <subcellularLocation>
        <location evidence="1">Membrane</location>
        <topology evidence="1">Multi-pass membrane protein</topology>
    </subcellularLocation>
</comment>
<feature type="transmembrane region" description="Helical" evidence="9">
    <location>
        <begin position="67"/>
        <end position="89"/>
    </location>
</feature>
<dbReference type="SUPFAM" id="SSF111352">
    <property type="entry name" value="Ammonium transporter"/>
    <property type="match status" value="1"/>
</dbReference>
<feature type="transmembrane region" description="Helical" evidence="9">
    <location>
        <begin position="377"/>
        <end position="402"/>
    </location>
</feature>
<evidence type="ECO:0000256" key="3">
    <source>
        <dbReference type="ARBA" id="ARBA00022448"/>
    </source>
</evidence>
<dbReference type="EMBL" id="KQ434870">
    <property type="protein sequence ID" value="KZC09598.1"/>
    <property type="molecule type" value="Genomic_DNA"/>
</dbReference>
<dbReference type="InterPro" id="IPR024041">
    <property type="entry name" value="NH4_transpt_AmtB-like_dom"/>
</dbReference>
<dbReference type="OrthoDB" id="534912at2759"/>
<dbReference type="AlphaFoldDB" id="A0A154PE94"/>
<feature type="transmembrane region" description="Helical" evidence="9">
    <location>
        <begin position="115"/>
        <end position="134"/>
    </location>
</feature>